<keyword evidence="7 20" id="KW-0812">Transmembrane</keyword>
<feature type="domain" description="PAS" evidence="23">
    <location>
        <begin position="472"/>
        <end position="525"/>
    </location>
</feature>
<evidence type="ECO:0000259" key="21">
    <source>
        <dbReference type="PROSITE" id="PS50109"/>
    </source>
</evidence>
<comment type="catalytic activity">
    <reaction evidence="1">
        <text>ATP + protein L-histidine = ADP + protein N-phospho-L-histidine.</text>
        <dbReference type="EC" id="2.7.13.3"/>
    </reaction>
</comment>
<dbReference type="SUPFAM" id="SSF55785">
    <property type="entry name" value="PYP-like sensor domain (PAS domain)"/>
    <property type="match status" value="3"/>
</dbReference>
<dbReference type="PANTHER" id="PTHR45339:SF1">
    <property type="entry name" value="HYBRID SIGNAL TRANSDUCTION HISTIDINE KINASE J"/>
    <property type="match status" value="1"/>
</dbReference>
<keyword evidence="12" id="KW-0902">Two-component regulatory system</keyword>
<dbReference type="Pfam" id="PF00072">
    <property type="entry name" value="Response_reg"/>
    <property type="match status" value="2"/>
</dbReference>
<dbReference type="CDD" id="cd17546">
    <property type="entry name" value="REC_hyHK_CKI1_RcsC-like"/>
    <property type="match status" value="2"/>
</dbReference>
<feature type="domain" description="Histidine kinase" evidence="21">
    <location>
        <begin position="772"/>
        <end position="999"/>
    </location>
</feature>
<keyword evidence="6" id="KW-0808">Transferase</keyword>
<evidence type="ECO:0000256" key="20">
    <source>
        <dbReference type="SAM" id="Phobius"/>
    </source>
</evidence>
<feature type="region of interest" description="Disordered" evidence="19">
    <location>
        <begin position="679"/>
        <end position="698"/>
    </location>
</feature>
<dbReference type="InterPro" id="IPR000700">
    <property type="entry name" value="PAS-assoc_C"/>
</dbReference>
<dbReference type="GO" id="GO:0006355">
    <property type="term" value="P:regulation of DNA-templated transcription"/>
    <property type="evidence" value="ECO:0007669"/>
    <property type="project" value="InterPro"/>
</dbReference>
<feature type="transmembrane region" description="Helical" evidence="20">
    <location>
        <begin position="319"/>
        <end position="340"/>
    </location>
</feature>
<reference evidence="27 28" key="1">
    <citation type="submission" date="2017-09" db="EMBL/GenBank/DDBJ databases">
        <authorList>
            <person name="Ehlers B."/>
            <person name="Leendertz F.H."/>
        </authorList>
    </citation>
    <scope>NUCLEOTIDE SEQUENCE [LARGE SCALE GENOMIC DNA]</scope>
    <source>
        <strain evidence="27 28">CGMCC 1.10978</strain>
    </source>
</reference>
<dbReference type="InterPro" id="IPR000014">
    <property type="entry name" value="PAS"/>
</dbReference>
<feature type="compositionally biased region" description="Low complexity" evidence="19">
    <location>
        <begin position="688"/>
        <end position="698"/>
    </location>
</feature>
<dbReference type="Pfam" id="PF02518">
    <property type="entry name" value="HATPase_c"/>
    <property type="match status" value="1"/>
</dbReference>
<evidence type="ECO:0000256" key="12">
    <source>
        <dbReference type="ARBA" id="ARBA00023012"/>
    </source>
</evidence>
<accession>A0A286DDW4</accession>
<dbReference type="Gene3D" id="1.10.287.130">
    <property type="match status" value="1"/>
</dbReference>
<dbReference type="SMART" id="SM00086">
    <property type="entry name" value="PAC"/>
    <property type="match status" value="3"/>
</dbReference>
<evidence type="ECO:0000259" key="23">
    <source>
        <dbReference type="PROSITE" id="PS50112"/>
    </source>
</evidence>
<name>A0A286DDW4_9GAMM</name>
<dbReference type="GO" id="GO:0000155">
    <property type="term" value="F:phosphorelay sensor kinase activity"/>
    <property type="evidence" value="ECO:0007669"/>
    <property type="project" value="InterPro"/>
</dbReference>
<evidence type="ECO:0000256" key="19">
    <source>
        <dbReference type="SAM" id="MobiDB-lite"/>
    </source>
</evidence>
<comment type="subcellular location">
    <subcellularLocation>
        <location evidence="2">Cell inner membrane</location>
        <topology evidence="2">Multi-pass membrane protein</topology>
    </subcellularLocation>
</comment>
<feature type="modified residue" description="4-aspartylphosphate" evidence="18">
    <location>
        <position position="1213"/>
    </location>
</feature>
<dbReference type="PROSITE" id="PS50110">
    <property type="entry name" value="RESPONSE_REGULATORY"/>
    <property type="match status" value="2"/>
</dbReference>
<dbReference type="EMBL" id="OCND01000011">
    <property type="protein sequence ID" value="SOD56858.1"/>
    <property type="molecule type" value="Genomic_DNA"/>
</dbReference>
<dbReference type="SUPFAM" id="SSF52172">
    <property type="entry name" value="CheY-like"/>
    <property type="match status" value="2"/>
</dbReference>
<dbReference type="OrthoDB" id="9797243at2"/>
<feature type="domain" description="PAS" evidence="23">
    <location>
        <begin position="352"/>
        <end position="423"/>
    </location>
</feature>
<protein>
    <recommendedName>
        <fullName evidence="16">Sensory/regulatory protein RpfC</fullName>
        <ecNumber evidence="3">2.7.13.3</ecNumber>
    </recommendedName>
</protein>
<evidence type="ECO:0000259" key="22">
    <source>
        <dbReference type="PROSITE" id="PS50110"/>
    </source>
</evidence>
<feature type="domain" description="PAC" evidence="24">
    <location>
        <begin position="549"/>
        <end position="599"/>
    </location>
</feature>
<dbReference type="InterPro" id="IPR003661">
    <property type="entry name" value="HisK_dim/P_dom"/>
</dbReference>
<feature type="domain" description="Response regulatory" evidence="22">
    <location>
        <begin position="1162"/>
        <end position="1280"/>
    </location>
</feature>
<dbReference type="InterPro" id="IPR036097">
    <property type="entry name" value="HisK_dim/P_sf"/>
</dbReference>
<gene>
    <name evidence="27" type="ORF">SAMN06296416_11144</name>
</gene>
<dbReference type="CDD" id="cd16922">
    <property type="entry name" value="HATPase_EvgS-ArcB-TorS-like"/>
    <property type="match status" value="1"/>
</dbReference>
<keyword evidence="10" id="KW-0067">ATP-binding</keyword>
<dbReference type="InterPro" id="IPR013767">
    <property type="entry name" value="PAS_fold"/>
</dbReference>
<feature type="domain" description="PAS" evidence="23">
    <location>
        <begin position="633"/>
        <end position="673"/>
    </location>
</feature>
<evidence type="ECO:0000256" key="4">
    <source>
        <dbReference type="ARBA" id="ARBA00022475"/>
    </source>
</evidence>
<keyword evidence="28" id="KW-1185">Reference proteome</keyword>
<evidence type="ECO:0000259" key="24">
    <source>
        <dbReference type="PROSITE" id="PS50113"/>
    </source>
</evidence>
<dbReference type="Proteomes" id="UP000219374">
    <property type="component" value="Unassembled WGS sequence"/>
</dbReference>
<feature type="domain" description="CHASE" evidence="25">
    <location>
        <begin position="85"/>
        <end position="251"/>
    </location>
</feature>
<dbReference type="NCBIfam" id="TIGR00229">
    <property type="entry name" value="sensory_box"/>
    <property type="match status" value="3"/>
</dbReference>
<evidence type="ECO:0000256" key="10">
    <source>
        <dbReference type="ARBA" id="ARBA00022840"/>
    </source>
</evidence>
<dbReference type="Pfam" id="PF03924">
    <property type="entry name" value="CHASE"/>
    <property type="match status" value="1"/>
</dbReference>
<dbReference type="SMART" id="SM00388">
    <property type="entry name" value="HisKA"/>
    <property type="match status" value="1"/>
</dbReference>
<dbReference type="Gene3D" id="3.40.50.2300">
    <property type="match status" value="2"/>
</dbReference>
<sequence length="1513" mass="164750">MLMGNRQKEFAHQAGSAPGRYALLLLLIGLAVAAIAGLQLDGSNRQQRQVRFQALAERVAGELKTRLDVYEHGLRGARGAVIAAGGEAVTRQRFSEYSRSRDYLREFPGVRGYGYIHRVARTDEPAFVQAARRDGAPDFGIRQIQPHDGERFVILYIEPENANREAIGLDIASETNRRVAAVEAARSGKPTLTDPITLVQNLSKPRHGFLLLLPIYRAGAATDTPDQRRQAVLGWSFAPIGIDEVLADFDLAGNEYSLALSDSGNGHDAEPFYSTREFPKEPALGLTARHPINAYGQQWHLDIKARPLFVAGLNQTSPLAVAGAIAAVALLLSALLYLYLLNRQRHHQVSLDQARMAAMVEGSNDAILAEDADGMVTHWNRAAQRMFGYTPEEAVGTPLRELIAPPEDKPDEHEVRDEILSGKTVPNFASQRRHRDGYYVDVLVSASPILGRNGSVVGVSHILHDITDRLRAEERFRLVVEASPSALLMVDRDGVIAMANRKAEELFGLPRRSLVGNHLSKLLPPAVKDHHGDYIRNYFLQPETRAMGSGRDLFGRRHDGSLVPVEIGLNPIQTSDGLYALAFIIDISERKRAEARVMELNATLEQQVAERTAQIRTYSLLQNAILAHAGYAIIATDNNGTITLFNPAAEAMLGYRADEMIGRRNAGIIHDHDELAARTAPPAKENPTAATSATAAASDRSDSDEWTFIRKDGSRLPVLLTLSTLRDAEGAVIGHLRVAVDLTERKCREQQLRQAMSAAESANRYKSDFLANMSHEIRTPMNAILGMVYLLEKSELPPAAQDMARKINGSARSLLAIINDVLDFSKIEAGRIELEHEPFDLGEVLENMATLMSSAVGTKPVEMVVSPPPSGARRLKGDALRLGQVLINLLGNAIKFTERGEVVLTVRRSEGDDDGESESGRVGLVFSVRDTGIGIPREKLDIIFSPFNQVDTSTTRNFGGSGLGLTISRRLVELMGGELQVESEPGRGSEFSFAISLEADGSSGQDEDRELPHQVLVADDHDLARENLVAIIQSFGWSVQAVESGEAAIAAATSGNGGAADGRYDIILLDWKMPQVDGLAAAEAIRKRVGSQRQPIIIMVTAHERKLLEQNLQGDVVDAVLTKPATASSLFNVIVDSLAKRGLSAGPRKRSQRHAQRLSGLHLLVVDDSDINREVAQRILEGEGAIVELASDGLDALDCIASDPERFHLVLMDVQMPEMDGYEATRRIRQIPAMAALPVVALTAGAFKRQQDAALEAGMDAFVAKPFEVDELVEVIVRLTPARPQQAVPLEPLAGEAQDALAAVDEGADPQLLDVQRGLAYWREEAPYRKYLAQFGRNYEHAAQEISEYLSRGEPDAAASYVHKMRGAAGSLALPTVAFISAEIETALHGSGDVSDLLSSLQLALRETLADIAGYVGATHPDDALPSHSDALPVERAPLLQQSLQQLLRSLDSDDPAQIEAMLPALHGQLPAERMRELQRCIDEFDFRGAEALVSQWLAMPPAELAGNQDPAA</sequence>
<evidence type="ECO:0000256" key="14">
    <source>
        <dbReference type="ARBA" id="ARBA00023136"/>
    </source>
</evidence>
<dbReference type="SUPFAM" id="SSF47226">
    <property type="entry name" value="Histidine-containing phosphotransfer domain, HPT domain"/>
    <property type="match status" value="1"/>
</dbReference>
<evidence type="ECO:0000256" key="13">
    <source>
        <dbReference type="ARBA" id="ARBA00023026"/>
    </source>
</evidence>
<evidence type="ECO:0000256" key="2">
    <source>
        <dbReference type="ARBA" id="ARBA00004429"/>
    </source>
</evidence>
<dbReference type="SUPFAM" id="SSF55874">
    <property type="entry name" value="ATPase domain of HSP90 chaperone/DNA topoisomerase II/histidine kinase"/>
    <property type="match status" value="1"/>
</dbReference>
<proteinExistence type="predicted"/>
<dbReference type="InterPro" id="IPR036890">
    <property type="entry name" value="HATPase_C_sf"/>
</dbReference>
<dbReference type="Pfam" id="PF13426">
    <property type="entry name" value="PAS_9"/>
    <property type="match status" value="1"/>
</dbReference>
<dbReference type="PROSITE" id="PS50894">
    <property type="entry name" value="HPT"/>
    <property type="match status" value="1"/>
</dbReference>
<evidence type="ECO:0000256" key="15">
    <source>
        <dbReference type="ARBA" id="ARBA00064003"/>
    </source>
</evidence>
<feature type="domain" description="HPt" evidence="26">
    <location>
        <begin position="1324"/>
        <end position="1419"/>
    </location>
</feature>
<evidence type="ECO:0000256" key="16">
    <source>
        <dbReference type="ARBA" id="ARBA00068150"/>
    </source>
</evidence>
<dbReference type="PROSITE" id="PS50109">
    <property type="entry name" value="HIS_KIN"/>
    <property type="match status" value="1"/>
</dbReference>
<feature type="domain" description="PAC" evidence="24">
    <location>
        <begin position="426"/>
        <end position="478"/>
    </location>
</feature>
<dbReference type="PROSITE" id="PS50839">
    <property type="entry name" value="CHASE"/>
    <property type="match status" value="1"/>
</dbReference>
<dbReference type="Gene3D" id="3.30.450.20">
    <property type="entry name" value="PAS domain"/>
    <property type="match status" value="3"/>
</dbReference>
<dbReference type="SUPFAM" id="SSF47384">
    <property type="entry name" value="Homodimeric domain of signal transducing histidine kinase"/>
    <property type="match status" value="1"/>
</dbReference>
<evidence type="ECO:0000259" key="25">
    <source>
        <dbReference type="PROSITE" id="PS50839"/>
    </source>
</evidence>
<comment type="subunit">
    <text evidence="15">At low DSF concentrations, interacts with RpfF.</text>
</comment>
<keyword evidence="8" id="KW-0547">Nucleotide-binding</keyword>
<organism evidence="27 28">
    <name type="scientific">Pseudoxanthomonas wuyuanensis</name>
    <dbReference type="NCBI Taxonomy" id="1073196"/>
    <lineage>
        <taxon>Bacteria</taxon>
        <taxon>Pseudomonadati</taxon>
        <taxon>Pseudomonadota</taxon>
        <taxon>Gammaproteobacteria</taxon>
        <taxon>Lysobacterales</taxon>
        <taxon>Lysobacteraceae</taxon>
        <taxon>Pseudoxanthomonas</taxon>
    </lineage>
</organism>
<evidence type="ECO:0000256" key="7">
    <source>
        <dbReference type="ARBA" id="ARBA00022692"/>
    </source>
</evidence>
<keyword evidence="9" id="KW-0418">Kinase</keyword>
<feature type="modified residue" description="Phosphohistidine" evidence="17">
    <location>
        <position position="1363"/>
    </location>
</feature>
<evidence type="ECO:0000256" key="17">
    <source>
        <dbReference type="PROSITE-ProRule" id="PRU00110"/>
    </source>
</evidence>
<keyword evidence="5 18" id="KW-0597">Phosphoprotein</keyword>
<dbReference type="Pfam" id="PF01627">
    <property type="entry name" value="Hpt"/>
    <property type="match status" value="1"/>
</dbReference>
<evidence type="ECO:0000256" key="11">
    <source>
        <dbReference type="ARBA" id="ARBA00022989"/>
    </source>
</evidence>
<dbReference type="InterPro" id="IPR004358">
    <property type="entry name" value="Sig_transdc_His_kin-like_C"/>
</dbReference>
<dbReference type="InterPro" id="IPR042240">
    <property type="entry name" value="CHASE_sf"/>
</dbReference>
<dbReference type="FunFam" id="1.10.287.130:FF:000002">
    <property type="entry name" value="Two-component osmosensing histidine kinase"/>
    <property type="match status" value="1"/>
</dbReference>
<keyword evidence="4" id="KW-1003">Cell membrane</keyword>
<evidence type="ECO:0000256" key="3">
    <source>
        <dbReference type="ARBA" id="ARBA00012438"/>
    </source>
</evidence>
<dbReference type="Gene3D" id="3.30.450.350">
    <property type="entry name" value="CHASE domain"/>
    <property type="match status" value="1"/>
</dbReference>
<dbReference type="Gene3D" id="3.30.565.10">
    <property type="entry name" value="Histidine kinase-like ATPase, C-terminal domain"/>
    <property type="match status" value="1"/>
</dbReference>
<keyword evidence="13" id="KW-0843">Virulence</keyword>
<dbReference type="InterPro" id="IPR001789">
    <property type="entry name" value="Sig_transdc_resp-reg_receiver"/>
</dbReference>
<dbReference type="FunFam" id="3.30.565.10:FF:000010">
    <property type="entry name" value="Sensor histidine kinase RcsC"/>
    <property type="match status" value="1"/>
</dbReference>
<feature type="transmembrane region" description="Helical" evidence="20">
    <location>
        <begin position="21"/>
        <end position="40"/>
    </location>
</feature>
<dbReference type="Pfam" id="PF00989">
    <property type="entry name" value="PAS"/>
    <property type="match status" value="2"/>
</dbReference>
<evidence type="ECO:0000256" key="8">
    <source>
        <dbReference type="ARBA" id="ARBA00022741"/>
    </source>
</evidence>
<dbReference type="SMART" id="SM00448">
    <property type="entry name" value="REC"/>
    <property type="match status" value="2"/>
</dbReference>
<evidence type="ECO:0000256" key="5">
    <source>
        <dbReference type="ARBA" id="ARBA00022553"/>
    </source>
</evidence>
<dbReference type="CDD" id="cd00130">
    <property type="entry name" value="PAS"/>
    <property type="match status" value="3"/>
</dbReference>
<dbReference type="Pfam" id="PF00512">
    <property type="entry name" value="HisKA"/>
    <property type="match status" value="1"/>
</dbReference>
<evidence type="ECO:0000256" key="18">
    <source>
        <dbReference type="PROSITE-ProRule" id="PRU00169"/>
    </source>
</evidence>
<dbReference type="CDD" id="cd00082">
    <property type="entry name" value="HisKA"/>
    <property type="match status" value="1"/>
</dbReference>
<dbReference type="InterPro" id="IPR008207">
    <property type="entry name" value="Sig_transdc_His_kin_Hpt_dom"/>
</dbReference>
<dbReference type="InterPro" id="IPR005467">
    <property type="entry name" value="His_kinase_dom"/>
</dbReference>
<dbReference type="PANTHER" id="PTHR45339">
    <property type="entry name" value="HYBRID SIGNAL TRANSDUCTION HISTIDINE KINASE J"/>
    <property type="match status" value="1"/>
</dbReference>
<dbReference type="InterPro" id="IPR006189">
    <property type="entry name" value="CHASE_dom"/>
</dbReference>
<dbReference type="SMART" id="SM01079">
    <property type="entry name" value="CHASE"/>
    <property type="match status" value="1"/>
</dbReference>
<dbReference type="InterPro" id="IPR036641">
    <property type="entry name" value="HPT_dom_sf"/>
</dbReference>
<keyword evidence="14 20" id="KW-0472">Membrane</keyword>
<dbReference type="GO" id="GO:0005886">
    <property type="term" value="C:plasma membrane"/>
    <property type="evidence" value="ECO:0007669"/>
    <property type="project" value="UniProtKB-SubCell"/>
</dbReference>
<dbReference type="SMART" id="SM00387">
    <property type="entry name" value="HATPase_c"/>
    <property type="match status" value="1"/>
</dbReference>
<evidence type="ECO:0000313" key="27">
    <source>
        <dbReference type="EMBL" id="SOD56858.1"/>
    </source>
</evidence>
<evidence type="ECO:0000256" key="1">
    <source>
        <dbReference type="ARBA" id="ARBA00000085"/>
    </source>
</evidence>
<dbReference type="PRINTS" id="PR00344">
    <property type="entry name" value="BCTRLSENSOR"/>
</dbReference>
<dbReference type="InterPro" id="IPR035965">
    <property type="entry name" value="PAS-like_dom_sf"/>
</dbReference>
<dbReference type="InterPro" id="IPR011006">
    <property type="entry name" value="CheY-like_superfamily"/>
</dbReference>
<dbReference type="GO" id="GO:0005524">
    <property type="term" value="F:ATP binding"/>
    <property type="evidence" value="ECO:0007669"/>
    <property type="project" value="UniProtKB-KW"/>
</dbReference>
<evidence type="ECO:0000256" key="9">
    <source>
        <dbReference type="ARBA" id="ARBA00022777"/>
    </source>
</evidence>
<dbReference type="PROSITE" id="PS50113">
    <property type="entry name" value="PAC"/>
    <property type="match status" value="3"/>
</dbReference>
<feature type="domain" description="PAC" evidence="24">
    <location>
        <begin position="702"/>
        <end position="754"/>
    </location>
</feature>
<dbReference type="PROSITE" id="PS50112">
    <property type="entry name" value="PAS"/>
    <property type="match status" value="3"/>
</dbReference>
<evidence type="ECO:0000313" key="28">
    <source>
        <dbReference type="Proteomes" id="UP000219374"/>
    </source>
</evidence>
<dbReference type="SMART" id="SM00091">
    <property type="entry name" value="PAS"/>
    <property type="match status" value="3"/>
</dbReference>
<keyword evidence="11 20" id="KW-1133">Transmembrane helix</keyword>
<dbReference type="InterPro" id="IPR001610">
    <property type="entry name" value="PAC"/>
</dbReference>
<feature type="domain" description="Response regulatory" evidence="22">
    <location>
        <begin position="1014"/>
        <end position="1138"/>
    </location>
</feature>
<dbReference type="InterPro" id="IPR003594">
    <property type="entry name" value="HATPase_dom"/>
</dbReference>
<dbReference type="Gene3D" id="1.20.120.160">
    <property type="entry name" value="HPT domain"/>
    <property type="match status" value="1"/>
</dbReference>
<evidence type="ECO:0000256" key="6">
    <source>
        <dbReference type="ARBA" id="ARBA00022679"/>
    </source>
</evidence>
<evidence type="ECO:0000259" key="26">
    <source>
        <dbReference type="PROSITE" id="PS50894"/>
    </source>
</evidence>
<feature type="modified residue" description="4-aspartylphosphate" evidence="18">
    <location>
        <position position="1070"/>
    </location>
</feature>
<dbReference type="EC" id="2.7.13.3" evidence="3"/>